<keyword evidence="5" id="KW-0521">NADP</keyword>
<proteinExistence type="inferred from homology"/>
<evidence type="ECO:0000256" key="4">
    <source>
        <dbReference type="ARBA" id="ARBA00022827"/>
    </source>
</evidence>
<dbReference type="Gene3D" id="3.50.50.60">
    <property type="entry name" value="FAD/NAD(P)-binding domain"/>
    <property type="match status" value="1"/>
</dbReference>
<dbReference type="RefSeq" id="WP_159554471.1">
    <property type="nucleotide sequence ID" value="NZ_JBHLWH010000003.1"/>
</dbReference>
<keyword evidence="8" id="KW-1185">Reference proteome</keyword>
<dbReference type="PIRSF" id="PIRSF000332">
    <property type="entry name" value="FMO"/>
    <property type="match status" value="1"/>
</dbReference>
<evidence type="ECO:0000313" key="8">
    <source>
        <dbReference type="Proteomes" id="UP001589766"/>
    </source>
</evidence>
<evidence type="ECO:0000256" key="5">
    <source>
        <dbReference type="ARBA" id="ARBA00022857"/>
    </source>
</evidence>
<evidence type="ECO:0000256" key="1">
    <source>
        <dbReference type="ARBA" id="ARBA00009183"/>
    </source>
</evidence>
<comment type="caution">
    <text evidence="7">The sequence shown here is derived from an EMBL/GenBank/DDBJ whole genome shotgun (WGS) entry which is preliminary data.</text>
</comment>
<organism evidence="7 8">
    <name type="scientific">Citricoccus parietis</name>
    <dbReference type="NCBI Taxonomy" id="592307"/>
    <lineage>
        <taxon>Bacteria</taxon>
        <taxon>Bacillati</taxon>
        <taxon>Actinomycetota</taxon>
        <taxon>Actinomycetes</taxon>
        <taxon>Micrococcales</taxon>
        <taxon>Micrococcaceae</taxon>
        <taxon>Citricoccus</taxon>
    </lineage>
</organism>
<comment type="similarity">
    <text evidence="2">Belongs to the FAD-binding monooxygenase family.</text>
</comment>
<evidence type="ECO:0000256" key="2">
    <source>
        <dbReference type="ARBA" id="ARBA00010139"/>
    </source>
</evidence>
<keyword evidence="7" id="KW-0503">Monooxygenase</keyword>
<evidence type="ECO:0000313" key="7">
    <source>
        <dbReference type="EMBL" id="MFC0247021.1"/>
    </source>
</evidence>
<dbReference type="Proteomes" id="UP001589766">
    <property type="component" value="Unassembled WGS sequence"/>
</dbReference>
<dbReference type="InterPro" id="IPR050346">
    <property type="entry name" value="FMO-like"/>
</dbReference>
<dbReference type="GO" id="GO:0004497">
    <property type="term" value="F:monooxygenase activity"/>
    <property type="evidence" value="ECO:0007669"/>
    <property type="project" value="UniProtKB-KW"/>
</dbReference>
<keyword evidence="4" id="KW-0274">FAD</keyword>
<reference evidence="7 8" key="1">
    <citation type="submission" date="2024-09" db="EMBL/GenBank/DDBJ databases">
        <authorList>
            <person name="Sun Q."/>
            <person name="Mori K."/>
        </authorList>
    </citation>
    <scope>NUCLEOTIDE SEQUENCE [LARGE SCALE GENOMIC DNA]</scope>
    <source>
        <strain evidence="7 8">CCM 7609</strain>
    </source>
</reference>
<accession>A0ABV6F0I4</accession>
<dbReference type="PRINTS" id="PR00370">
    <property type="entry name" value="FMOXYGENASE"/>
</dbReference>
<dbReference type="InterPro" id="IPR036188">
    <property type="entry name" value="FAD/NAD-bd_sf"/>
</dbReference>
<dbReference type="PANTHER" id="PTHR23023">
    <property type="entry name" value="DIMETHYLANILINE MONOOXYGENASE"/>
    <property type="match status" value="1"/>
</dbReference>
<sequence>MPAERVAVVGAGPAGLAITKHLLGRHCNVTVYEKGAHVGGLWVYGNDSGAGVAYRSLRINSEAKDTGYRDFPIPTDASIFPTHYKMREYFDAYADEFKLRPHIRFNSEVTKVYPLGERCWRVALADGSEFDYDRVVIANGHQSIPSDPPFAGDFTGTYLHSRDYRTPEPFAGKNVLVVGTGNSGLDIAADVCVSARRTVLAARSPVLIMPRMLFGVPLSRFLAKVERPWLPWPLARRLREMVTYIVHGRMERWGFETPKGRTHPASHPTVMAHIAWNRIAVRPGAFGARGITVRFDDGSEEDFDAVIAATGYAYDIPFLDDEVTPISDGRIDLYRRIVTPEWPGLYFIGLFDVSGGANIRMMDIQSRWLGALIAGDIELPSIDAMKESITEEHARMAKLYPSTKRYGLELDPREYGLTIREDLARAKATATSAAAPPELAKAAR</sequence>
<name>A0ABV6F0I4_9MICC</name>
<dbReference type="SUPFAM" id="SSF51905">
    <property type="entry name" value="FAD/NAD(P)-binding domain"/>
    <property type="match status" value="2"/>
</dbReference>
<keyword evidence="6 7" id="KW-0560">Oxidoreductase</keyword>
<keyword evidence="3" id="KW-0285">Flavoprotein</keyword>
<dbReference type="InterPro" id="IPR020946">
    <property type="entry name" value="Flavin_mOase-like"/>
</dbReference>
<dbReference type="EC" id="1.14.13.-" evidence="7"/>
<protein>
    <submittedName>
        <fullName evidence="7">Flavin-containing monooxygenase</fullName>
        <ecNumber evidence="7">1.14.13.-</ecNumber>
    </submittedName>
</protein>
<dbReference type="Pfam" id="PF00743">
    <property type="entry name" value="FMO-like"/>
    <property type="match status" value="1"/>
</dbReference>
<comment type="similarity">
    <text evidence="1">Belongs to the FMO family.</text>
</comment>
<gene>
    <name evidence="7" type="ORF">ACFFIO_00705</name>
</gene>
<dbReference type="EMBL" id="JBHLWH010000003">
    <property type="protein sequence ID" value="MFC0247021.1"/>
    <property type="molecule type" value="Genomic_DNA"/>
</dbReference>
<evidence type="ECO:0000256" key="6">
    <source>
        <dbReference type="ARBA" id="ARBA00023002"/>
    </source>
</evidence>
<dbReference type="InterPro" id="IPR000960">
    <property type="entry name" value="Flavin_mOase"/>
</dbReference>
<evidence type="ECO:0000256" key="3">
    <source>
        <dbReference type="ARBA" id="ARBA00022630"/>
    </source>
</evidence>